<gene>
    <name evidence="2" type="ORF">FBGL_00355</name>
    <name evidence="1" type="ORF">FGL01_19830</name>
    <name evidence="3" type="ORF">SAMN05192550_2131</name>
</gene>
<reference evidence="4" key="1">
    <citation type="submission" date="2016-03" db="EMBL/GenBank/DDBJ databases">
        <title>Draft genome sequence of Paenibacillus glacialis DSM 22343.</title>
        <authorList>
            <person name="Shin S.-K."/>
            <person name="Yi H."/>
        </authorList>
    </citation>
    <scope>NUCLEOTIDE SEQUENCE [LARGE SCALE GENOMIC DNA]</scope>
    <source>
        <strain evidence="4">NBRC 105008</strain>
    </source>
</reference>
<evidence type="ECO:0000313" key="4">
    <source>
        <dbReference type="Proteomes" id="UP000093226"/>
    </source>
</evidence>
<reference evidence="2" key="2">
    <citation type="submission" date="2016-03" db="EMBL/GenBank/DDBJ databases">
        <authorList>
            <person name="Ploux O."/>
        </authorList>
    </citation>
    <scope>NUCLEOTIDE SEQUENCE</scope>
    <source>
        <strain evidence="2">NBRC 105008</strain>
    </source>
</reference>
<protein>
    <submittedName>
        <fullName evidence="2">Uncharacterized protein</fullName>
    </submittedName>
</protein>
<dbReference type="Proteomes" id="UP000093226">
    <property type="component" value="Unassembled WGS sequence"/>
</dbReference>
<organism evidence="2 4">
    <name type="scientific">Flavobacterium glycines</name>
    <dbReference type="NCBI Taxonomy" id="551990"/>
    <lineage>
        <taxon>Bacteria</taxon>
        <taxon>Pseudomonadati</taxon>
        <taxon>Bacteroidota</taxon>
        <taxon>Flavobacteriia</taxon>
        <taxon>Flavobacteriales</taxon>
        <taxon>Flavobacteriaceae</taxon>
        <taxon>Flavobacterium</taxon>
    </lineage>
</organism>
<dbReference type="AlphaFoldDB" id="A0A1B9DZ49"/>
<evidence type="ECO:0000313" key="2">
    <source>
        <dbReference type="EMBL" id="OCB74959.1"/>
    </source>
</evidence>
<keyword evidence="5" id="KW-1185">Reference proteome</keyword>
<reference evidence="3 5" key="3">
    <citation type="submission" date="2016-10" db="EMBL/GenBank/DDBJ databases">
        <authorList>
            <person name="Varghese N."/>
            <person name="Submissions S."/>
        </authorList>
    </citation>
    <scope>NUCLEOTIDE SEQUENCE [LARGE SCALE GENOMIC DNA]</scope>
    <source>
        <strain evidence="3 5">Gm-149</strain>
    </source>
</reference>
<dbReference type="Proteomes" id="UP000321579">
    <property type="component" value="Unassembled WGS sequence"/>
</dbReference>
<dbReference type="InterPro" id="IPR054207">
    <property type="entry name" value="DUF6913"/>
</dbReference>
<dbReference type="EMBL" id="BJVF01000003">
    <property type="protein sequence ID" value="GEL11244.1"/>
    <property type="molecule type" value="Genomic_DNA"/>
</dbReference>
<reference evidence="1 6" key="4">
    <citation type="submission" date="2019-07" db="EMBL/GenBank/DDBJ databases">
        <title>Whole genome shotgun sequence of Flavobacterium glycines NBRC 105008.</title>
        <authorList>
            <person name="Hosoyama A."/>
            <person name="Uohara A."/>
            <person name="Ohji S."/>
            <person name="Ichikawa N."/>
        </authorList>
    </citation>
    <scope>NUCLEOTIDE SEQUENCE [LARGE SCALE GENOMIC DNA]</scope>
    <source>
        <strain evidence="1 6">NBRC 105008</strain>
    </source>
</reference>
<evidence type="ECO:0000313" key="6">
    <source>
        <dbReference type="Proteomes" id="UP000321579"/>
    </source>
</evidence>
<dbReference type="STRING" id="551990.SAMN05192550_2131"/>
<dbReference type="EMBL" id="LVEO01000001">
    <property type="protein sequence ID" value="OCB74959.1"/>
    <property type="molecule type" value="Genomic_DNA"/>
</dbReference>
<dbReference type="RefSeq" id="WP_066323604.1">
    <property type="nucleotide sequence ID" value="NZ_BJVF01000003.1"/>
</dbReference>
<dbReference type="OrthoDB" id="1430532at2"/>
<dbReference type="EMBL" id="FNEO01000003">
    <property type="protein sequence ID" value="SDJ45055.1"/>
    <property type="molecule type" value="Genomic_DNA"/>
</dbReference>
<dbReference type="Proteomes" id="UP000182367">
    <property type="component" value="Unassembled WGS sequence"/>
</dbReference>
<name>A0A1B9DZ49_9FLAO</name>
<sequence>MFLDYLKGFSVKKIVKNSLLNVKNGLFLSDIKTVGLIIDESYFKDTQSLINEIVLNGIAKENIELLLFKSKVSVDFGIKTIKLESSHLNWKAQITNKEVIEFLEKDFDLLVNYYDVEKAILLVVTHQSNAKFKVGFSSIDKRLNNLMIATNLGNYKVFVEELFRYLKILNKK</sequence>
<evidence type="ECO:0000313" key="3">
    <source>
        <dbReference type="EMBL" id="SDJ45055.1"/>
    </source>
</evidence>
<dbReference type="Pfam" id="PF21857">
    <property type="entry name" value="DUF6913"/>
    <property type="match status" value="1"/>
</dbReference>
<evidence type="ECO:0000313" key="1">
    <source>
        <dbReference type="EMBL" id="GEL11244.1"/>
    </source>
</evidence>
<evidence type="ECO:0000313" key="5">
    <source>
        <dbReference type="Proteomes" id="UP000182367"/>
    </source>
</evidence>
<comment type="caution">
    <text evidence="2">The sequence shown here is derived from an EMBL/GenBank/DDBJ whole genome shotgun (WGS) entry which is preliminary data.</text>
</comment>
<accession>A0A1B9DZ49</accession>
<proteinExistence type="predicted"/>